<sequence>MKTIAVVVLLIAVLVITINANPQSTMDNSEDHNVKRDLCNGRCKRMKCVLGASCKQRSGQWVCVCKRPKDVMIKN</sequence>
<reference evidence="3" key="2">
    <citation type="submission" date="2002-08" db="EMBL/GenBank/DDBJ databases">
        <title>ASABF-6Cys-alpha gene, exon and intron, antimicrobial peptide in Ascaris suum.</title>
        <authorList>
            <person name="Ueno S."/>
            <person name="Kato Y."/>
        </authorList>
    </citation>
    <scope>NUCLEOTIDE SEQUENCE</scope>
</reference>
<evidence type="ECO:0000313" key="2">
    <source>
        <dbReference type="EMBL" id="BAC41496.1"/>
    </source>
</evidence>
<accession>Q8IAC8</accession>
<organism evidence="2">
    <name type="scientific">Ascaris suum</name>
    <name type="common">Pig roundworm</name>
    <name type="synonym">Ascaris lumbricoides</name>
    <dbReference type="NCBI Taxonomy" id="6253"/>
    <lineage>
        <taxon>Eukaryota</taxon>
        <taxon>Metazoa</taxon>
        <taxon>Ecdysozoa</taxon>
        <taxon>Nematoda</taxon>
        <taxon>Chromadorea</taxon>
        <taxon>Rhabditida</taxon>
        <taxon>Spirurina</taxon>
        <taxon>Ascaridomorpha</taxon>
        <taxon>Ascaridoidea</taxon>
        <taxon>Ascarididae</taxon>
        <taxon>Ascaris</taxon>
    </lineage>
</organism>
<protein>
    <submittedName>
        <fullName evidence="2">ASABF-6Cys-alpha</fullName>
    </submittedName>
</protein>
<reference evidence="2" key="1">
    <citation type="submission" date="2002-06" db="EMBL/GenBank/DDBJ databases">
        <title>ASABF-6Cys-alpha, an ASABF-type antimicrobial peptide in Ascaris suum.</title>
        <authorList>
            <person name="Kato Y."/>
            <person name="Ueno S."/>
            <person name="Ajitha P."/>
            <person name="Igarashi T."/>
            <person name="Zhang H."/>
        </authorList>
    </citation>
    <scope>NUCLEOTIDE SEQUENCE</scope>
    <source>
        <tissue evidence="2">Body wall</tissue>
    </source>
</reference>
<dbReference type="AlphaFoldDB" id="Q8IAC8"/>
<dbReference type="EMBL" id="AB090352">
    <property type="protein sequence ID" value="BAC57593.1"/>
    <property type="molecule type" value="Genomic_DNA"/>
</dbReference>
<evidence type="ECO:0000256" key="1">
    <source>
        <dbReference type="SAM" id="SignalP"/>
    </source>
</evidence>
<feature type="chain" id="PRO_5007713533" evidence="1">
    <location>
        <begin position="21"/>
        <end position="75"/>
    </location>
</feature>
<evidence type="ECO:0000313" key="3">
    <source>
        <dbReference type="EMBL" id="BAC57593.1"/>
    </source>
</evidence>
<dbReference type="EMBL" id="AB086059">
    <property type="protein sequence ID" value="BAC41496.1"/>
    <property type="molecule type" value="mRNA"/>
</dbReference>
<keyword evidence="1" id="KW-0732">Signal</keyword>
<proteinExistence type="evidence at transcript level"/>
<feature type="signal peptide" evidence="1">
    <location>
        <begin position="1"/>
        <end position="20"/>
    </location>
</feature>
<gene>
    <name evidence="2" type="primary">asabf-6Cys-alpha</name>
</gene>
<name>Q8IAC8_ASCSU</name>